<evidence type="ECO:0008006" key="3">
    <source>
        <dbReference type="Google" id="ProtNLM"/>
    </source>
</evidence>
<dbReference type="PANTHER" id="PTHR45774">
    <property type="entry name" value="BTB/POZ DOMAIN-CONTAINING"/>
    <property type="match status" value="1"/>
</dbReference>
<protein>
    <recommendedName>
        <fullName evidence="3">BTB domain-containing protein</fullName>
    </recommendedName>
</protein>
<organism evidence="1 2">
    <name type="scientific">Heterodera schachtii</name>
    <name type="common">Sugarbeet cyst nematode worm</name>
    <name type="synonym">Tylenchus schachtii</name>
    <dbReference type="NCBI Taxonomy" id="97005"/>
    <lineage>
        <taxon>Eukaryota</taxon>
        <taxon>Metazoa</taxon>
        <taxon>Ecdysozoa</taxon>
        <taxon>Nematoda</taxon>
        <taxon>Chromadorea</taxon>
        <taxon>Rhabditida</taxon>
        <taxon>Tylenchina</taxon>
        <taxon>Tylenchomorpha</taxon>
        <taxon>Tylenchoidea</taxon>
        <taxon>Heteroderidae</taxon>
        <taxon>Heteroderinae</taxon>
        <taxon>Heterodera</taxon>
    </lineage>
</organism>
<proteinExistence type="predicted"/>
<dbReference type="EMBL" id="JBICCN010000029">
    <property type="protein sequence ID" value="KAL3100513.1"/>
    <property type="molecule type" value="Genomic_DNA"/>
</dbReference>
<dbReference type="InterPro" id="IPR011333">
    <property type="entry name" value="SKP1/BTB/POZ_sf"/>
</dbReference>
<reference evidence="1 2" key="1">
    <citation type="submission" date="2024-10" db="EMBL/GenBank/DDBJ databases">
        <authorList>
            <person name="Kim D."/>
        </authorList>
    </citation>
    <scope>NUCLEOTIDE SEQUENCE [LARGE SCALE GENOMIC DNA]</scope>
    <source>
        <strain evidence="1">Taebaek</strain>
    </source>
</reference>
<accession>A0ABD2KCD9</accession>
<sequence>MALIRCPFSKNPRPQIVEREAFEALLTFLYTDDIQCITKKSVMSILYTDACVNFLENCLNGDNAFMLLSKARFYDEQGN</sequence>
<keyword evidence="2" id="KW-1185">Reference proteome</keyword>
<name>A0ABD2KCD9_HETSC</name>
<dbReference type="Proteomes" id="UP001620645">
    <property type="component" value="Unassembled WGS sequence"/>
</dbReference>
<dbReference type="PANTHER" id="PTHR45774:SF3">
    <property type="entry name" value="BTB (POZ) DOMAIN-CONTAINING 2B-RELATED"/>
    <property type="match status" value="1"/>
</dbReference>
<evidence type="ECO:0000313" key="2">
    <source>
        <dbReference type="Proteomes" id="UP001620645"/>
    </source>
</evidence>
<evidence type="ECO:0000313" key="1">
    <source>
        <dbReference type="EMBL" id="KAL3100513.1"/>
    </source>
</evidence>
<comment type="caution">
    <text evidence="1">The sequence shown here is derived from an EMBL/GenBank/DDBJ whole genome shotgun (WGS) entry which is preliminary data.</text>
</comment>
<gene>
    <name evidence="1" type="ORF">niasHS_000404</name>
</gene>
<dbReference type="Gene3D" id="3.30.710.10">
    <property type="entry name" value="Potassium Channel Kv1.1, Chain A"/>
    <property type="match status" value="1"/>
</dbReference>
<dbReference type="AlphaFoldDB" id="A0ABD2KCD9"/>